<feature type="region of interest" description="Disordered" evidence="1">
    <location>
        <begin position="114"/>
        <end position="148"/>
    </location>
</feature>
<name>A0A438GRJ6_VITVI</name>
<comment type="caution">
    <text evidence="3">The sequence shown here is derived from an EMBL/GenBank/DDBJ whole genome shotgun (WGS) entry which is preliminary data.</text>
</comment>
<accession>A0A438GRJ6</accession>
<proteinExistence type="predicted"/>
<feature type="domain" description="PB1" evidence="2">
    <location>
        <begin position="77"/>
        <end position="109"/>
    </location>
</feature>
<dbReference type="PANTHER" id="PTHR31066">
    <property type="entry name" value="OS05G0427100 PROTEIN-RELATED"/>
    <property type="match status" value="1"/>
</dbReference>
<evidence type="ECO:0000259" key="2">
    <source>
        <dbReference type="Pfam" id="PF00564"/>
    </source>
</evidence>
<dbReference type="InterPro" id="IPR000270">
    <property type="entry name" value="PB1_dom"/>
</dbReference>
<protein>
    <recommendedName>
        <fullName evidence="2">PB1 domain-containing protein</fullName>
    </recommendedName>
</protein>
<feature type="domain" description="PB1" evidence="2">
    <location>
        <begin position="13"/>
        <end position="51"/>
    </location>
</feature>
<dbReference type="AlphaFoldDB" id="A0A438GRJ6"/>
<evidence type="ECO:0000313" key="4">
    <source>
        <dbReference type="Proteomes" id="UP000288805"/>
    </source>
</evidence>
<dbReference type="EMBL" id="QGNW01000362">
    <property type="protein sequence ID" value="RVW74823.1"/>
    <property type="molecule type" value="Genomic_DNA"/>
</dbReference>
<dbReference type="Proteomes" id="UP000288805">
    <property type="component" value="Unassembled WGS sequence"/>
</dbReference>
<organism evidence="3 4">
    <name type="scientific">Vitis vinifera</name>
    <name type="common">Grape</name>
    <dbReference type="NCBI Taxonomy" id="29760"/>
    <lineage>
        <taxon>Eukaryota</taxon>
        <taxon>Viridiplantae</taxon>
        <taxon>Streptophyta</taxon>
        <taxon>Embryophyta</taxon>
        <taxon>Tracheophyta</taxon>
        <taxon>Spermatophyta</taxon>
        <taxon>Magnoliopsida</taxon>
        <taxon>eudicotyledons</taxon>
        <taxon>Gunneridae</taxon>
        <taxon>Pentapetalae</taxon>
        <taxon>rosids</taxon>
        <taxon>Vitales</taxon>
        <taxon>Vitaceae</taxon>
        <taxon>Viteae</taxon>
        <taxon>Vitis</taxon>
    </lineage>
</organism>
<dbReference type="SUPFAM" id="SSF54277">
    <property type="entry name" value="CAD &amp; PB1 domains"/>
    <property type="match status" value="2"/>
</dbReference>
<sequence>MPVAESYKDRWARYQLPGEDLDALISVTNDEDLEHMMLEYDRLCRPSNKQVRLRSSLWKVLHLKWRPPRPIRGKMCLKYQLPGEDLDALISVTNDEDLEHMMLEYDRLCRPSNKQIQPLEGSSPQATASETNPDFLFGLDKGLTPPPP</sequence>
<dbReference type="InterPro" id="IPR053198">
    <property type="entry name" value="Gynoecium_Dev_Regulator"/>
</dbReference>
<reference evidence="3 4" key="1">
    <citation type="journal article" date="2018" name="PLoS Genet.">
        <title>Population sequencing reveals clonal diversity and ancestral inbreeding in the grapevine cultivar Chardonnay.</title>
        <authorList>
            <person name="Roach M.J."/>
            <person name="Johnson D.L."/>
            <person name="Bohlmann J."/>
            <person name="van Vuuren H.J."/>
            <person name="Jones S.J."/>
            <person name="Pretorius I.S."/>
            <person name="Schmidt S.A."/>
            <person name="Borneman A.R."/>
        </authorList>
    </citation>
    <scope>NUCLEOTIDE SEQUENCE [LARGE SCALE GENOMIC DNA]</scope>
    <source>
        <strain evidence="4">cv. Chardonnay</strain>
        <tissue evidence="3">Leaf</tissue>
    </source>
</reference>
<evidence type="ECO:0000313" key="3">
    <source>
        <dbReference type="EMBL" id="RVW74823.1"/>
    </source>
</evidence>
<gene>
    <name evidence="3" type="ORF">CK203_053842</name>
</gene>
<dbReference type="Pfam" id="PF00564">
    <property type="entry name" value="PB1"/>
    <property type="match status" value="2"/>
</dbReference>
<dbReference type="PANTHER" id="PTHR31066:SF85">
    <property type="entry name" value="OS02G0809100 PROTEIN"/>
    <property type="match status" value="1"/>
</dbReference>
<feature type="compositionally biased region" description="Polar residues" evidence="1">
    <location>
        <begin position="114"/>
        <end position="132"/>
    </location>
</feature>
<evidence type="ECO:0000256" key="1">
    <source>
        <dbReference type="SAM" id="MobiDB-lite"/>
    </source>
</evidence>